<dbReference type="EMBL" id="SOQX01000002">
    <property type="protein sequence ID" value="TDY02439.1"/>
    <property type="molecule type" value="Genomic_DNA"/>
</dbReference>
<reference evidence="1 2" key="1">
    <citation type="submission" date="2019-03" db="EMBL/GenBank/DDBJ databases">
        <title>Genomic Encyclopedia of Type Strains, Phase IV (KMG-IV): sequencing the most valuable type-strain genomes for metagenomic binning, comparative biology and taxonomic classification.</title>
        <authorList>
            <person name="Goeker M."/>
        </authorList>
    </citation>
    <scope>NUCLEOTIDE SEQUENCE [LARGE SCALE GENOMIC DNA]</scope>
    <source>
        <strain evidence="1 2">DSM 16326</strain>
    </source>
</reference>
<organism evidence="1 2">
    <name type="scientific">Thiohalophilus thiocyanatoxydans</name>
    <dbReference type="NCBI Taxonomy" id="381308"/>
    <lineage>
        <taxon>Bacteria</taxon>
        <taxon>Pseudomonadati</taxon>
        <taxon>Pseudomonadota</taxon>
        <taxon>Gammaproteobacteria</taxon>
        <taxon>Thiohalomonadales</taxon>
        <taxon>Thiohalophilaceae</taxon>
        <taxon>Thiohalophilus</taxon>
    </lineage>
</organism>
<dbReference type="InterPro" id="IPR015943">
    <property type="entry name" value="WD40/YVTN_repeat-like_dom_sf"/>
</dbReference>
<accession>A0A4R8IXD4</accession>
<dbReference type="PANTHER" id="PTHR47197">
    <property type="entry name" value="PROTEIN NIRF"/>
    <property type="match status" value="1"/>
</dbReference>
<gene>
    <name evidence="1" type="ORF">EDC23_0809</name>
</gene>
<dbReference type="OrthoDB" id="24300at2"/>
<dbReference type="InterPro" id="IPR011048">
    <property type="entry name" value="Haem_d1_sf"/>
</dbReference>
<proteinExistence type="predicted"/>
<dbReference type="AlphaFoldDB" id="A0A4R8IXD4"/>
<dbReference type="Proteomes" id="UP000294914">
    <property type="component" value="Unassembled WGS sequence"/>
</dbReference>
<comment type="caution">
    <text evidence="1">The sequence shown here is derived from an EMBL/GenBank/DDBJ whole genome shotgun (WGS) entry which is preliminary data.</text>
</comment>
<dbReference type="Gene3D" id="2.130.10.10">
    <property type="entry name" value="YVTN repeat-like/Quinoprotein amine dehydrogenase"/>
    <property type="match status" value="2"/>
</dbReference>
<name>A0A4R8IXD4_9GAMM</name>
<evidence type="ECO:0000313" key="2">
    <source>
        <dbReference type="Proteomes" id="UP000294914"/>
    </source>
</evidence>
<sequence length="329" mass="35478">MRNRIDRIAIAALLTVYSGWLLAAPQVYIPLGTGNQVIQVDAKTDRITASYSGVENAHGLVATPDGEYLIAGSLNETALKPDQPEDAPNSQLYLIHPVHGHVMSTIPVAGWTHHQAITPDGRYVLSTHGMRGYVSVVDLQENKVIKTIETGNVPNYAVVTTEGHRAYVSNTASNNIVEIDLGSWKVLRTLESGPGPEHLVFSGDQKTLYVTNPRAGKVSVVSIQSGEVVNEYSLGGDVHGLDIGDDGNILFVSSKKDNKLFAVDIRDGSKQSITLSPAPYHLNTITGTGKVYVSSRKKPIIWVVDQASLKVTNEIELPAGEGHQMAIVE</sequence>
<dbReference type="InterPro" id="IPR051200">
    <property type="entry name" value="Host-pathogen_enzymatic-act"/>
</dbReference>
<dbReference type="PANTHER" id="PTHR47197:SF3">
    <property type="entry name" value="DIHYDRO-HEME D1 DEHYDROGENASE"/>
    <property type="match status" value="1"/>
</dbReference>
<keyword evidence="2" id="KW-1185">Reference proteome</keyword>
<dbReference type="SUPFAM" id="SSF51004">
    <property type="entry name" value="C-terminal (heme d1) domain of cytochrome cd1-nitrite reductase"/>
    <property type="match status" value="1"/>
</dbReference>
<evidence type="ECO:0000313" key="1">
    <source>
        <dbReference type="EMBL" id="TDY02439.1"/>
    </source>
</evidence>
<protein>
    <submittedName>
        <fullName evidence="1">YVTN family beta-propeller protein</fullName>
    </submittedName>
</protein>